<dbReference type="RefSeq" id="WP_190119180.1">
    <property type="nucleotide sequence ID" value="NZ_BMVR01000014.1"/>
</dbReference>
<dbReference type="Proteomes" id="UP000634780">
    <property type="component" value="Unassembled WGS sequence"/>
</dbReference>
<dbReference type="PANTHER" id="PTHR43861">
    <property type="entry name" value="TRANS-ACONITATE 2-METHYLTRANSFERASE-RELATED"/>
    <property type="match status" value="1"/>
</dbReference>
<comment type="caution">
    <text evidence="2">The sequence shown here is derived from an EMBL/GenBank/DDBJ whole genome shotgun (WGS) entry which is preliminary data.</text>
</comment>
<organism evidence="2 3">
    <name type="scientific">Streptomyces flavofungini</name>
    <dbReference type="NCBI Taxonomy" id="68200"/>
    <lineage>
        <taxon>Bacteria</taxon>
        <taxon>Bacillati</taxon>
        <taxon>Actinomycetota</taxon>
        <taxon>Actinomycetes</taxon>
        <taxon>Kitasatosporales</taxon>
        <taxon>Streptomycetaceae</taxon>
        <taxon>Streptomyces</taxon>
    </lineage>
</organism>
<keyword evidence="2" id="KW-0808">Transferase</keyword>
<reference evidence="2 3" key="1">
    <citation type="submission" date="2020-12" db="EMBL/GenBank/DDBJ databases">
        <title>Streptomyces typhae sp. nov., a novel endophytic actinomycete isolated from the root of cattail pollen (Typha angustifolia L.).</title>
        <authorList>
            <person name="Peng C."/>
            <person name="Liu C."/>
        </authorList>
    </citation>
    <scope>NUCLEOTIDE SEQUENCE [LARGE SCALE GENOMIC DNA]</scope>
    <source>
        <strain evidence="2 3">JCM 4753</strain>
    </source>
</reference>
<protein>
    <submittedName>
        <fullName evidence="2">Class I SAM-dependent methyltransferase</fullName>
    </submittedName>
</protein>
<dbReference type="PANTHER" id="PTHR43861:SF1">
    <property type="entry name" value="TRANS-ACONITATE 2-METHYLTRANSFERASE"/>
    <property type="match status" value="1"/>
</dbReference>
<name>A0ABS0X929_9ACTN</name>
<proteinExistence type="predicted"/>
<dbReference type="SUPFAM" id="SSF53335">
    <property type="entry name" value="S-adenosyl-L-methionine-dependent methyltransferases"/>
    <property type="match status" value="1"/>
</dbReference>
<keyword evidence="3" id="KW-1185">Reference proteome</keyword>
<gene>
    <name evidence="2" type="ORF">JGB26_21760</name>
</gene>
<dbReference type="GO" id="GO:0032259">
    <property type="term" value="P:methylation"/>
    <property type="evidence" value="ECO:0007669"/>
    <property type="project" value="UniProtKB-KW"/>
</dbReference>
<dbReference type="EMBL" id="JAEKOZ010000013">
    <property type="protein sequence ID" value="MBJ3809714.1"/>
    <property type="molecule type" value="Genomic_DNA"/>
</dbReference>
<dbReference type="GO" id="GO:0008168">
    <property type="term" value="F:methyltransferase activity"/>
    <property type="evidence" value="ECO:0007669"/>
    <property type="project" value="UniProtKB-KW"/>
</dbReference>
<evidence type="ECO:0000259" key="1">
    <source>
        <dbReference type="Pfam" id="PF08241"/>
    </source>
</evidence>
<keyword evidence="2" id="KW-0489">Methyltransferase</keyword>
<sequence>MSGPADPQSAGAAYWEPLWQEGRRYRTIDAAEADALRRRLGPGRDRPALDIGCGEGALTAQLHRLGYRTTGIDCAPTAVASARGNHPDLDFRVHDFGIDDPALLPHPAFTAITCRLVFRWVTDRDTFLSRVRDLLTPGGTFWVVTSVHDPAQGPPKPWDLSAEEADRLTTAWSGVHPTELTPSFHCYALRP</sequence>
<dbReference type="InterPro" id="IPR029063">
    <property type="entry name" value="SAM-dependent_MTases_sf"/>
</dbReference>
<dbReference type="CDD" id="cd02440">
    <property type="entry name" value="AdoMet_MTases"/>
    <property type="match status" value="1"/>
</dbReference>
<dbReference type="InterPro" id="IPR013216">
    <property type="entry name" value="Methyltransf_11"/>
</dbReference>
<feature type="domain" description="Methyltransferase type 11" evidence="1">
    <location>
        <begin position="49"/>
        <end position="142"/>
    </location>
</feature>
<evidence type="ECO:0000313" key="2">
    <source>
        <dbReference type="EMBL" id="MBJ3809714.1"/>
    </source>
</evidence>
<dbReference type="Gene3D" id="3.40.50.150">
    <property type="entry name" value="Vaccinia Virus protein VP39"/>
    <property type="match status" value="1"/>
</dbReference>
<accession>A0ABS0X929</accession>
<dbReference type="Pfam" id="PF08241">
    <property type="entry name" value="Methyltransf_11"/>
    <property type="match status" value="1"/>
</dbReference>
<evidence type="ECO:0000313" key="3">
    <source>
        <dbReference type="Proteomes" id="UP000634780"/>
    </source>
</evidence>